<reference evidence="2 3" key="1">
    <citation type="submission" date="2024-04" db="EMBL/GenBank/DDBJ databases">
        <title>Arthrobacter sp. from Plains bison fecal sample.</title>
        <authorList>
            <person name="Ruzzini A."/>
        </authorList>
    </citation>
    <scope>NUCLEOTIDE SEQUENCE [LARGE SCALE GENOMIC DNA]</scope>
    <source>
        <strain evidence="2 3">EINP1</strain>
    </source>
</reference>
<protein>
    <submittedName>
        <fullName evidence="2">VC0807 family protein</fullName>
    </submittedName>
</protein>
<feature type="transmembrane region" description="Helical" evidence="1">
    <location>
        <begin position="187"/>
        <end position="208"/>
    </location>
</feature>
<keyword evidence="1" id="KW-1133">Transmembrane helix</keyword>
<feature type="transmembrane region" description="Helical" evidence="1">
    <location>
        <begin position="154"/>
        <end position="175"/>
    </location>
</feature>
<evidence type="ECO:0000256" key="1">
    <source>
        <dbReference type="SAM" id="Phobius"/>
    </source>
</evidence>
<organism evidence="2 3">
    <name type="scientific">Arthrobacter citreus</name>
    <dbReference type="NCBI Taxonomy" id="1670"/>
    <lineage>
        <taxon>Bacteria</taxon>
        <taxon>Bacillati</taxon>
        <taxon>Actinomycetota</taxon>
        <taxon>Actinomycetes</taxon>
        <taxon>Micrococcales</taxon>
        <taxon>Micrococcaceae</taxon>
        <taxon>Arthrobacter</taxon>
    </lineage>
</organism>
<accession>A0ABZ2ZSU2</accession>
<name>A0ABZ2ZSU2_9MICC</name>
<dbReference type="EMBL" id="CP151657">
    <property type="protein sequence ID" value="WZP15232.1"/>
    <property type="molecule type" value="Genomic_DNA"/>
</dbReference>
<keyword evidence="3" id="KW-1185">Reference proteome</keyword>
<dbReference type="NCBIfam" id="NF041646">
    <property type="entry name" value="VC0807_fam"/>
    <property type="match status" value="1"/>
</dbReference>
<evidence type="ECO:0000313" key="3">
    <source>
        <dbReference type="Proteomes" id="UP001448858"/>
    </source>
</evidence>
<dbReference type="Proteomes" id="UP001448858">
    <property type="component" value="Chromosome"/>
</dbReference>
<keyword evidence="1" id="KW-0812">Transmembrane</keyword>
<proteinExistence type="predicted"/>
<feature type="transmembrane region" description="Helical" evidence="1">
    <location>
        <begin position="21"/>
        <end position="38"/>
    </location>
</feature>
<sequence length="232" mass="25012">MSRSLGASGTTRAGRRRMFGALRLLAGFLLPLAVFYGLRAAGASAYTALLAGTAASLVDTAVDLARKHSMNPVTLFVITLMVFSTAVSLLAGDLRFLLARGAWATGLSGSWFLASSFTRRPLAYLLSRPLLEGRFGWPADWDTLWERLPRFRRVWRVTGVMVGVSLLLDCGLRILMAYTLPVDSVPLLSTALSAATSAVLIIAVNIYYQVTGAARKWSSFYAGAQTGPNPSF</sequence>
<feature type="transmembrane region" description="Helical" evidence="1">
    <location>
        <begin position="72"/>
        <end position="91"/>
    </location>
</feature>
<dbReference type="RefSeq" id="WP_342022898.1">
    <property type="nucleotide sequence ID" value="NZ_CP151657.1"/>
</dbReference>
<evidence type="ECO:0000313" key="2">
    <source>
        <dbReference type="EMBL" id="WZP15232.1"/>
    </source>
</evidence>
<gene>
    <name evidence="2" type="ORF">AAE021_13775</name>
</gene>
<keyword evidence="1" id="KW-0472">Membrane</keyword>